<evidence type="ECO:0000313" key="3">
    <source>
        <dbReference type="Proteomes" id="UP000007875"/>
    </source>
</evidence>
<reference evidence="3" key="1">
    <citation type="submission" date="2003-08" db="EMBL/GenBank/DDBJ databases">
        <authorList>
            <person name="Birren B."/>
            <person name="Nusbaum C."/>
            <person name="Abebe A."/>
            <person name="Abouelleil A."/>
            <person name="Adekoya E."/>
            <person name="Ait-zahra M."/>
            <person name="Allen N."/>
            <person name="Allen T."/>
            <person name="An P."/>
            <person name="Anderson M."/>
            <person name="Anderson S."/>
            <person name="Arachchi H."/>
            <person name="Armbruster J."/>
            <person name="Bachantsang P."/>
            <person name="Baldwin J."/>
            <person name="Barry A."/>
            <person name="Bayul T."/>
            <person name="Blitshsteyn B."/>
            <person name="Bloom T."/>
            <person name="Blye J."/>
            <person name="Boguslavskiy L."/>
            <person name="Borowsky M."/>
            <person name="Boukhgalter B."/>
            <person name="Brunache A."/>
            <person name="Butler J."/>
            <person name="Calixte N."/>
            <person name="Calvo S."/>
            <person name="Camarata J."/>
            <person name="Campo K."/>
            <person name="Chang J."/>
            <person name="Cheshatsang Y."/>
            <person name="Citroen M."/>
            <person name="Collymore A."/>
            <person name="Considine T."/>
            <person name="Cook A."/>
            <person name="Cooke P."/>
            <person name="Corum B."/>
            <person name="Cuomo C."/>
            <person name="David R."/>
            <person name="Dawoe T."/>
            <person name="Degray S."/>
            <person name="Dodge S."/>
            <person name="Dooley K."/>
            <person name="Dorje P."/>
            <person name="Dorjee K."/>
            <person name="Dorris L."/>
            <person name="Duffey N."/>
            <person name="Dupes A."/>
            <person name="Elkins T."/>
            <person name="Engels R."/>
            <person name="Erickson J."/>
            <person name="Farina A."/>
            <person name="Faro S."/>
            <person name="Ferreira P."/>
            <person name="Fischer H."/>
            <person name="Fitzgerald M."/>
            <person name="Foley K."/>
            <person name="Gage D."/>
            <person name="Galagan J."/>
            <person name="Gearin G."/>
            <person name="Gnerre S."/>
            <person name="Gnirke A."/>
            <person name="Goyette A."/>
            <person name="Graham J."/>
            <person name="Grandbois E."/>
            <person name="Gyaltsen K."/>
            <person name="Hafez N."/>
            <person name="Hagopian D."/>
            <person name="Hagos B."/>
            <person name="Hall J."/>
            <person name="Hatcher B."/>
            <person name="Heller A."/>
            <person name="Higgins H."/>
            <person name="Honan T."/>
            <person name="Horn A."/>
            <person name="Houde N."/>
            <person name="Hughes L."/>
            <person name="Hulme W."/>
            <person name="Husby E."/>
            <person name="Iliev I."/>
            <person name="Jaffe D."/>
            <person name="Jones C."/>
            <person name="Kamal M."/>
            <person name="Kamat A."/>
            <person name="Kamvysselis M."/>
            <person name="Karlsson E."/>
            <person name="Kells C."/>
            <person name="Kieu A."/>
            <person name="Kisner P."/>
            <person name="Kodira C."/>
            <person name="Kulbokas E."/>
            <person name="Labutti K."/>
            <person name="Lama D."/>
            <person name="Landers T."/>
            <person name="Leger J."/>
            <person name="Levine S."/>
            <person name="Lewis D."/>
            <person name="Lewis T."/>
            <person name="Lindblad-toh K."/>
            <person name="Liu X."/>
            <person name="Lokyitsang T."/>
            <person name="Lokyitsang Y."/>
            <person name="Lucien O."/>
            <person name="Lui A."/>
            <person name="Ma L.J."/>
            <person name="Mabbitt R."/>
            <person name="Macdonald J."/>
            <person name="Maclean C."/>
            <person name="Major J."/>
            <person name="Manning J."/>
            <person name="Marabella R."/>
            <person name="Maru K."/>
            <person name="Matthews C."/>
            <person name="Mauceli E."/>
            <person name="Mccarthy M."/>
            <person name="Mcdonough S."/>
            <person name="Mcghee T."/>
            <person name="Meldrim J."/>
            <person name="Meneus L."/>
            <person name="Mesirov J."/>
            <person name="Mihalev A."/>
            <person name="Mihova T."/>
            <person name="Mikkelsen T."/>
            <person name="Mlenga V."/>
            <person name="Moru K."/>
            <person name="Mozes J."/>
            <person name="Mulrain L."/>
            <person name="Munson G."/>
            <person name="Naylor J."/>
            <person name="Newes C."/>
            <person name="Nguyen C."/>
            <person name="Nguyen N."/>
            <person name="Nguyen T."/>
            <person name="Nicol R."/>
            <person name="Nielsen C."/>
            <person name="Nizzari M."/>
            <person name="Norbu C."/>
            <person name="Norbu N."/>
            <person name="O'donnell P."/>
            <person name="Okoawo O."/>
            <person name="O'leary S."/>
            <person name="Omotosho B."/>
            <person name="O'neill K."/>
            <person name="Osman S."/>
            <person name="Parker S."/>
            <person name="Perrin D."/>
            <person name="Phunkhang P."/>
            <person name="Piqani B."/>
            <person name="Purcell S."/>
            <person name="Rachupka T."/>
            <person name="Ramasamy U."/>
            <person name="Rameau R."/>
            <person name="Ray V."/>
            <person name="Raymond C."/>
            <person name="Retta R."/>
            <person name="Richardson S."/>
            <person name="Rise C."/>
            <person name="Rodriguez J."/>
            <person name="Rogers J."/>
            <person name="Rogov P."/>
            <person name="Rutman M."/>
            <person name="Schupbach R."/>
            <person name="Seaman C."/>
            <person name="Settipalli S."/>
            <person name="Sharpe T."/>
            <person name="Sheridan J."/>
            <person name="Sherpa N."/>
            <person name="Shi J."/>
            <person name="Smirnov S."/>
            <person name="Smith C."/>
            <person name="Sougnez C."/>
            <person name="Spencer B."/>
            <person name="Stalker J."/>
            <person name="Stange-thomann N."/>
            <person name="Stavropoulos S."/>
            <person name="Stetson K."/>
            <person name="Stone C."/>
            <person name="Stone S."/>
            <person name="Stubbs M."/>
            <person name="Talamas J."/>
            <person name="Tchuinga P."/>
            <person name="Tenzing P."/>
            <person name="Tesfaye S."/>
            <person name="Theodore J."/>
            <person name="Thoulutsang Y."/>
            <person name="Topham K."/>
            <person name="Towey S."/>
            <person name="Tsamla T."/>
            <person name="Tsomo N."/>
            <person name="Vallee D."/>
            <person name="Vassiliev H."/>
            <person name="Venkataraman V."/>
            <person name="Vinson J."/>
            <person name="Vo A."/>
            <person name="Wade C."/>
            <person name="Wang S."/>
            <person name="Wangchuk T."/>
            <person name="Wangdi T."/>
            <person name="Whittaker C."/>
            <person name="Wilkinson J."/>
            <person name="Wu Y."/>
            <person name="Wyman D."/>
            <person name="Yadav S."/>
            <person name="Yang S."/>
            <person name="Yang X."/>
            <person name="Yeager S."/>
            <person name="Yee E."/>
            <person name="Young G."/>
            <person name="Zainoun J."/>
            <person name="Zembeck L."/>
            <person name="Zimmer A."/>
            <person name="Zody M."/>
            <person name="Lander E."/>
        </authorList>
    </citation>
    <scope>NUCLEOTIDE SEQUENCE [LARGE SCALE GENOMIC DNA]</scope>
</reference>
<reference evidence="2" key="3">
    <citation type="submission" date="2025-09" db="UniProtKB">
        <authorList>
            <consortium name="Ensembl"/>
        </authorList>
    </citation>
    <scope>IDENTIFICATION</scope>
</reference>
<feature type="region of interest" description="Disordered" evidence="1">
    <location>
        <begin position="1"/>
        <end position="26"/>
    </location>
</feature>
<organism evidence="2 3">
    <name type="scientific">Ciona savignyi</name>
    <name type="common">Pacific transparent sea squirt</name>
    <dbReference type="NCBI Taxonomy" id="51511"/>
    <lineage>
        <taxon>Eukaryota</taxon>
        <taxon>Metazoa</taxon>
        <taxon>Chordata</taxon>
        <taxon>Tunicata</taxon>
        <taxon>Ascidiacea</taxon>
        <taxon>Phlebobranchia</taxon>
        <taxon>Cionidae</taxon>
        <taxon>Ciona</taxon>
    </lineage>
</organism>
<sequence length="99" mass="10944">MERGGDGMSSEEDFITHETFGSENQELEWDKFTTGLDGDTRSEEMPGKRLEPVGNANASINKLNTTNAGSRPRSGNKLIEAERMFSITDDEDMGDFVHG</sequence>
<feature type="compositionally biased region" description="Basic and acidic residues" evidence="1">
    <location>
        <begin position="38"/>
        <end position="51"/>
    </location>
</feature>
<dbReference type="InParanoid" id="H2YGT2"/>
<dbReference type="AlphaFoldDB" id="H2YGT2"/>
<evidence type="ECO:0000313" key="2">
    <source>
        <dbReference type="Ensembl" id="ENSCSAVP00000004531.1"/>
    </source>
</evidence>
<dbReference type="Proteomes" id="UP000007875">
    <property type="component" value="Unassembled WGS sequence"/>
</dbReference>
<dbReference type="HOGENOM" id="CLU_2319511_0_0_1"/>
<dbReference type="Ensembl" id="ENSCSAVT00000004597.1">
    <property type="protein sequence ID" value="ENSCSAVP00000004531.1"/>
    <property type="gene ID" value="ENSCSAVG00000002691.1"/>
</dbReference>
<keyword evidence="3" id="KW-1185">Reference proteome</keyword>
<protein>
    <submittedName>
        <fullName evidence="2">Uncharacterized protein</fullName>
    </submittedName>
</protein>
<reference evidence="2" key="2">
    <citation type="submission" date="2025-08" db="UniProtKB">
        <authorList>
            <consortium name="Ensembl"/>
        </authorList>
    </citation>
    <scope>IDENTIFICATION</scope>
</reference>
<feature type="region of interest" description="Disordered" evidence="1">
    <location>
        <begin position="35"/>
        <end position="54"/>
    </location>
</feature>
<evidence type="ECO:0000256" key="1">
    <source>
        <dbReference type="SAM" id="MobiDB-lite"/>
    </source>
</evidence>
<accession>H2YGT2</accession>
<proteinExistence type="predicted"/>
<name>H2YGT2_CIOSA</name>
<dbReference type="GeneTree" id="ENSGT00910000146441"/>